<dbReference type="EMBL" id="MN740328">
    <property type="protein sequence ID" value="QHU00710.1"/>
    <property type="molecule type" value="Genomic_DNA"/>
</dbReference>
<proteinExistence type="predicted"/>
<protein>
    <submittedName>
        <fullName evidence="1">Uncharacterized protein</fullName>
    </submittedName>
</protein>
<organism evidence="1">
    <name type="scientific">viral metagenome</name>
    <dbReference type="NCBI Taxonomy" id="1070528"/>
    <lineage>
        <taxon>unclassified sequences</taxon>
        <taxon>metagenomes</taxon>
        <taxon>organismal metagenomes</taxon>
    </lineage>
</organism>
<dbReference type="AlphaFoldDB" id="A0A6C0J765"/>
<reference evidence="1" key="1">
    <citation type="journal article" date="2020" name="Nature">
        <title>Giant virus diversity and host interactions through global metagenomics.</title>
        <authorList>
            <person name="Schulz F."/>
            <person name="Roux S."/>
            <person name="Paez-Espino D."/>
            <person name="Jungbluth S."/>
            <person name="Walsh D.A."/>
            <person name="Denef V.J."/>
            <person name="McMahon K.D."/>
            <person name="Konstantinidis K.T."/>
            <person name="Eloe-Fadrosh E.A."/>
            <person name="Kyrpides N.C."/>
            <person name="Woyke T."/>
        </authorList>
    </citation>
    <scope>NUCLEOTIDE SEQUENCE</scope>
    <source>
        <strain evidence="1">GVMAG-M-3300025860-20</strain>
    </source>
</reference>
<sequence>MAGSFSRNKYDQGAYEQSIKQATNEIQYTLDPVRNDRCGPCRVTEPGFIGKVGVSVSRNRPLVDIESELMSLDIHHTDDPSKKYKPKCIQCGSSNDGVGNTCPKCSQQLNHLPVCAFNTNYTRISNPICTSREIGINRFQPLCLDPQDENRWLHPSEIGISYRMVVKDNHVPCIPVLIDQTPALPTGGGPIPCKNIEANTCGVFIDGLHPHSQMNRNWNN</sequence>
<name>A0A6C0J765_9ZZZZ</name>
<evidence type="ECO:0000313" key="1">
    <source>
        <dbReference type="EMBL" id="QHU00710.1"/>
    </source>
</evidence>
<accession>A0A6C0J765</accession>